<evidence type="ECO:0000313" key="2">
    <source>
        <dbReference type="Proteomes" id="UP000036403"/>
    </source>
</evidence>
<dbReference type="PANTHER" id="PTHR11439">
    <property type="entry name" value="GAG-POL-RELATED RETROTRANSPOSON"/>
    <property type="match status" value="1"/>
</dbReference>
<keyword evidence="2" id="KW-1185">Reference proteome</keyword>
<reference evidence="1 2" key="1">
    <citation type="submission" date="2015-04" db="EMBL/GenBank/DDBJ databases">
        <title>Lasius niger genome sequencing.</title>
        <authorList>
            <person name="Konorov E.A."/>
            <person name="Nikitin M.A."/>
            <person name="Kirill M.V."/>
            <person name="Chang P."/>
        </authorList>
    </citation>
    <scope>NUCLEOTIDE SEQUENCE [LARGE SCALE GENOMIC DNA]</scope>
    <source>
        <tissue evidence="1">Whole</tissue>
    </source>
</reference>
<name>A0A0J7JWY4_LASNI</name>
<dbReference type="InterPro" id="IPR043502">
    <property type="entry name" value="DNA/RNA_pol_sf"/>
</dbReference>
<dbReference type="GO" id="GO:0071897">
    <property type="term" value="P:DNA biosynthetic process"/>
    <property type="evidence" value="ECO:0007669"/>
    <property type="project" value="UniProtKB-ARBA"/>
</dbReference>
<dbReference type="AlphaFoldDB" id="A0A0J7JWY4"/>
<dbReference type="EMBL" id="LBMM01024418">
    <property type="protein sequence ID" value="KMQ82579.1"/>
    <property type="molecule type" value="Genomic_DNA"/>
</dbReference>
<dbReference type="CDD" id="cd09272">
    <property type="entry name" value="RNase_HI_RT_Ty1"/>
    <property type="match status" value="1"/>
</dbReference>
<protein>
    <submittedName>
        <fullName evidence="1">Retrovirus-related pol polyprotein from transposon tnt 1-94</fullName>
    </submittedName>
</protein>
<dbReference type="PANTHER" id="PTHR11439:SF483">
    <property type="entry name" value="PEPTIDE SYNTHASE GLIP-LIKE, PUTATIVE (AFU_ORTHOLOGUE AFUA_3G12920)-RELATED"/>
    <property type="match status" value="1"/>
</dbReference>
<gene>
    <name evidence="1" type="ORF">RF55_22491</name>
</gene>
<evidence type="ECO:0000313" key="1">
    <source>
        <dbReference type="EMBL" id="KMQ82579.1"/>
    </source>
</evidence>
<dbReference type="OrthoDB" id="8188638at2759"/>
<sequence>MSDSNPVVTPLEAGHILTKDMSPISQQEIDEMRNIPYQNAVGSIIYACQGTRPDLAHAVGMISRFNSNPGKEHWKAVKRIFRYLKGTINLGLEYSKKAEQDIIGFADANWASDLDLRRSTTGYAFILQGAAMSWNSKRQPTVALSTTEAKYMALASATQETVWLRGLAKEIGLNTNKPTTIYCDNRSAIDLSQNANYSARTKHIDTKHHFIKDKIKEGQIKLIHIPTAEMPADMLTKALTNVKLQKCNEKLGLRFVNKSISSEGVKIDDFD</sequence>
<dbReference type="STRING" id="67767.A0A0J7JWY4"/>
<dbReference type="PaxDb" id="67767-A0A0J7JWY4"/>
<organism evidence="1 2">
    <name type="scientific">Lasius niger</name>
    <name type="common">Black garden ant</name>
    <dbReference type="NCBI Taxonomy" id="67767"/>
    <lineage>
        <taxon>Eukaryota</taxon>
        <taxon>Metazoa</taxon>
        <taxon>Ecdysozoa</taxon>
        <taxon>Arthropoda</taxon>
        <taxon>Hexapoda</taxon>
        <taxon>Insecta</taxon>
        <taxon>Pterygota</taxon>
        <taxon>Neoptera</taxon>
        <taxon>Endopterygota</taxon>
        <taxon>Hymenoptera</taxon>
        <taxon>Apocrita</taxon>
        <taxon>Aculeata</taxon>
        <taxon>Formicoidea</taxon>
        <taxon>Formicidae</taxon>
        <taxon>Formicinae</taxon>
        <taxon>Lasius</taxon>
        <taxon>Lasius</taxon>
    </lineage>
</organism>
<accession>A0A0J7JWY4</accession>
<comment type="caution">
    <text evidence="1">The sequence shown here is derived from an EMBL/GenBank/DDBJ whole genome shotgun (WGS) entry which is preliminary data.</text>
</comment>
<dbReference type="Proteomes" id="UP000036403">
    <property type="component" value="Unassembled WGS sequence"/>
</dbReference>
<dbReference type="SUPFAM" id="SSF56672">
    <property type="entry name" value="DNA/RNA polymerases"/>
    <property type="match status" value="1"/>
</dbReference>
<proteinExistence type="predicted"/>